<dbReference type="Gene3D" id="2.130.10.10">
    <property type="entry name" value="YVTN repeat-like/Quinoprotein amine dehydrogenase"/>
    <property type="match status" value="1"/>
</dbReference>
<evidence type="ECO:0000313" key="3">
    <source>
        <dbReference type="Proteomes" id="UP000619260"/>
    </source>
</evidence>
<dbReference type="AlphaFoldDB" id="A0A8J3YTZ0"/>
<dbReference type="InterPro" id="IPR002372">
    <property type="entry name" value="PQQ_rpt_dom"/>
</dbReference>
<keyword evidence="3" id="KW-1185">Reference proteome</keyword>
<comment type="caution">
    <text evidence="2">The sequence shown here is derived from an EMBL/GenBank/DDBJ whole genome shotgun (WGS) entry which is preliminary data.</text>
</comment>
<reference evidence="2" key="1">
    <citation type="submission" date="2021-01" db="EMBL/GenBank/DDBJ databases">
        <title>Whole genome shotgun sequence of Virgisporangium aliadipatigenens NBRC 105644.</title>
        <authorList>
            <person name="Komaki H."/>
            <person name="Tamura T."/>
        </authorList>
    </citation>
    <scope>NUCLEOTIDE SEQUENCE</scope>
    <source>
        <strain evidence="2">NBRC 105644</strain>
    </source>
</reference>
<protein>
    <recommendedName>
        <fullName evidence="1">Pyrrolo-quinoline quinone repeat domain-containing protein</fullName>
    </recommendedName>
</protein>
<dbReference type="Proteomes" id="UP000619260">
    <property type="component" value="Unassembled WGS sequence"/>
</dbReference>
<accession>A0A8J3YTZ0</accession>
<sequence>MTDAPLVIDLGVMDRDAEYEPEEGPPRRPEPVMMLLLLVGICVIMLGSATPPPVPPRLMLSVPRVGDAPRLAGEQIIAQVDRDDGIAITSYGSGDGAVHWEYKPAVRSAIFPVGPMVLLSPQACRGMQTFRTEGVDAATGLGRWTLPGAPVWQVAESDLVVFKRPVNGCTEATVGFDPIPNAEFVWSGVDPVNGTTAWAMTVPDGATLSAGIDPAGRASWLAVNVNGTIRAYDLRTGAETGSLTLGDDPRSSPLMRVFAAGTKLLVAERNGSRLAFRGYSAPALTLDWESVVSPPPKFLRPDLDSFLSRRCGPVICVGPPSMTIGLDPASGAERWRVSGRSWRIGPNYGLFVVSAADDGPPMLRVHNLTTGALKLELPASELVGRMGTEILLRSAAAPGGRLWRLDLSTGVLRPLVALPGWYSECDVGGRILICRTASSDLEVWRLPADAKERTG</sequence>
<dbReference type="RefSeq" id="WP_203905253.1">
    <property type="nucleotide sequence ID" value="NZ_BOPF01000056.1"/>
</dbReference>
<dbReference type="SUPFAM" id="SSF50969">
    <property type="entry name" value="YVTN repeat-like/Quinoprotein amine dehydrogenase"/>
    <property type="match status" value="1"/>
</dbReference>
<gene>
    <name evidence="2" type="ORF">Val02_87450</name>
</gene>
<evidence type="ECO:0000313" key="2">
    <source>
        <dbReference type="EMBL" id="GIJ51859.1"/>
    </source>
</evidence>
<dbReference type="InterPro" id="IPR011044">
    <property type="entry name" value="Quino_amine_DH_bsu"/>
</dbReference>
<name>A0A8J3YTZ0_9ACTN</name>
<dbReference type="EMBL" id="BOPF01000056">
    <property type="protein sequence ID" value="GIJ51859.1"/>
    <property type="molecule type" value="Genomic_DNA"/>
</dbReference>
<dbReference type="InterPro" id="IPR015943">
    <property type="entry name" value="WD40/YVTN_repeat-like_dom_sf"/>
</dbReference>
<dbReference type="Pfam" id="PF13360">
    <property type="entry name" value="PQQ_2"/>
    <property type="match status" value="1"/>
</dbReference>
<evidence type="ECO:0000259" key="1">
    <source>
        <dbReference type="Pfam" id="PF13360"/>
    </source>
</evidence>
<feature type="domain" description="Pyrrolo-quinoline quinone repeat" evidence="1">
    <location>
        <begin position="187"/>
        <end position="338"/>
    </location>
</feature>
<proteinExistence type="predicted"/>
<organism evidence="2 3">
    <name type="scientific">Virgisporangium aliadipatigenens</name>
    <dbReference type="NCBI Taxonomy" id="741659"/>
    <lineage>
        <taxon>Bacteria</taxon>
        <taxon>Bacillati</taxon>
        <taxon>Actinomycetota</taxon>
        <taxon>Actinomycetes</taxon>
        <taxon>Micromonosporales</taxon>
        <taxon>Micromonosporaceae</taxon>
        <taxon>Virgisporangium</taxon>
    </lineage>
</organism>